<evidence type="ECO:0000313" key="1">
    <source>
        <dbReference type="EMBL" id="KYN13958.1"/>
    </source>
</evidence>
<proteinExistence type="predicted"/>
<reference evidence="1 2" key="1">
    <citation type="submission" date="2015-09" db="EMBL/GenBank/DDBJ databases">
        <title>Trachymyrmex cornetzi WGS genome.</title>
        <authorList>
            <person name="Nygaard S."/>
            <person name="Hu H."/>
            <person name="Boomsma J."/>
            <person name="Zhang G."/>
        </authorList>
    </citation>
    <scope>NUCLEOTIDE SEQUENCE [LARGE SCALE GENOMIC DNA]</scope>
    <source>
        <strain evidence="1">Tcor2-1</strain>
        <tissue evidence="1">Whole body</tissue>
    </source>
</reference>
<dbReference type="AlphaFoldDB" id="A0A195DM46"/>
<gene>
    <name evidence="1" type="ORF">ALC57_14032</name>
</gene>
<dbReference type="Proteomes" id="UP000078492">
    <property type="component" value="Unassembled WGS sequence"/>
</dbReference>
<dbReference type="EMBL" id="KQ980734">
    <property type="protein sequence ID" value="KYN13958.1"/>
    <property type="molecule type" value="Genomic_DNA"/>
</dbReference>
<sequence length="60" mass="6820">MRDLLHALSRMQADRDTEAYTLMCIHIIGEMEKEDFAELSGFSGRTEWQTQGAMTLTKGP</sequence>
<protein>
    <submittedName>
        <fullName evidence="1">Uncharacterized protein</fullName>
    </submittedName>
</protein>
<name>A0A195DM46_9HYME</name>
<keyword evidence="2" id="KW-1185">Reference proteome</keyword>
<evidence type="ECO:0000313" key="2">
    <source>
        <dbReference type="Proteomes" id="UP000078492"/>
    </source>
</evidence>
<accession>A0A195DM46</accession>
<organism evidence="1 2">
    <name type="scientific">Trachymyrmex cornetzi</name>
    <dbReference type="NCBI Taxonomy" id="471704"/>
    <lineage>
        <taxon>Eukaryota</taxon>
        <taxon>Metazoa</taxon>
        <taxon>Ecdysozoa</taxon>
        <taxon>Arthropoda</taxon>
        <taxon>Hexapoda</taxon>
        <taxon>Insecta</taxon>
        <taxon>Pterygota</taxon>
        <taxon>Neoptera</taxon>
        <taxon>Endopterygota</taxon>
        <taxon>Hymenoptera</taxon>
        <taxon>Apocrita</taxon>
        <taxon>Aculeata</taxon>
        <taxon>Formicoidea</taxon>
        <taxon>Formicidae</taxon>
        <taxon>Myrmicinae</taxon>
        <taxon>Trachymyrmex</taxon>
    </lineage>
</organism>